<reference evidence="2" key="1">
    <citation type="submission" date="2022-09" db="EMBL/GenBank/DDBJ databases">
        <title>Isolation and characterization of 3-chlorobenzoate degrading bacteria from soils in Shizuoka.</title>
        <authorList>
            <person name="Ifat A."/>
            <person name="Ogawa N."/>
            <person name="Kimbara K."/>
            <person name="Moriuchi R."/>
            <person name="Dohra H."/>
            <person name="Shintani M."/>
        </authorList>
    </citation>
    <scope>NUCLEOTIDE SEQUENCE</scope>
    <source>
        <strain evidence="2">19CS4-2</strain>
    </source>
</reference>
<gene>
    <name evidence="2" type="ORF">CBA19CS42_30570</name>
</gene>
<dbReference type="AlphaFoldDB" id="A0AA37IFX8"/>
<evidence type="ECO:0000313" key="2">
    <source>
        <dbReference type="EMBL" id="GJH28952.1"/>
    </source>
</evidence>
<evidence type="ECO:0000313" key="3">
    <source>
        <dbReference type="Proteomes" id="UP001055111"/>
    </source>
</evidence>
<accession>A0AA37IFX8</accession>
<proteinExistence type="predicted"/>
<feature type="region of interest" description="Disordered" evidence="1">
    <location>
        <begin position="126"/>
        <end position="145"/>
    </location>
</feature>
<protein>
    <submittedName>
        <fullName evidence="2">Uncharacterized protein</fullName>
    </submittedName>
</protein>
<sequence>MTSKQIETVSAQLRCDPSIPKDIIESLSNELSNHDFLVEIRIQEPTPQAAAEWALPSLITVLIGASAITGKKFADGFLEEIGVKALGSNTAKTLKAAFSAGLNSETRYHKMVATRLEPYLNLPEDRAQTSGEEDKPQPPAGMRPSAMSLEFRLGGSSADNPPWMMKFIFTHDVADSFDKAFETIPEVLATVGKRRSEAWTQFKVKLSEPQTFYGHTLSDLPHVQLVHEVMDIARDTSGIFVFDPSAGLWKKVWDSSNLHLPGRLLNGFLDVAGSKEESPQASNGEADAGGNA</sequence>
<dbReference type="EMBL" id="BPUS01000018">
    <property type="protein sequence ID" value="GJH28952.1"/>
    <property type="molecule type" value="Genomic_DNA"/>
</dbReference>
<name>A0AA37IFX8_9BURK</name>
<dbReference type="Proteomes" id="UP001055111">
    <property type="component" value="Unassembled WGS sequence"/>
</dbReference>
<feature type="compositionally biased region" description="Basic and acidic residues" evidence="1">
    <location>
        <begin position="126"/>
        <end position="136"/>
    </location>
</feature>
<dbReference type="RefSeq" id="WP_238215993.1">
    <property type="nucleotide sequence ID" value="NZ_BPUS01000018.1"/>
</dbReference>
<comment type="caution">
    <text evidence="2">The sequence shown here is derived from an EMBL/GenBank/DDBJ whole genome shotgun (WGS) entry which is preliminary data.</text>
</comment>
<organism evidence="2 3">
    <name type="scientific">Caballeronia novacaledonica</name>
    <dbReference type="NCBI Taxonomy" id="1544861"/>
    <lineage>
        <taxon>Bacteria</taxon>
        <taxon>Pseudomonadati</taxon>
        <taxon>Pseudomonadota</taxon>
        <taxon>Betaproteobacteria</taxon>
        <taxon>Burkholderiales</taxon>
        <taxon>Burkholderiaceae</taxon>
        <taxon>Caballeronia</taxon>
    </lineage>
</organism>
<evidence type="ECO:0000256" key="1">
    <source>
        <dbReference type="SAM" id="MobiDB-lite"/>
    </source>
</evidence>